<dbReference type="FunFam" id="3.40.50.300:FF:000032">
    <property type="entry name" value="Export ABC transporter ATP-binding protein"/>
    <property type="match status" value="1"/>
</dbReference>
<organism evidence="5 6">
    <name type="scientific">Candidatus Promineifilum breve</name>
    <dbReference type="NCBI Taxonomy" id="1806508"/>
    <lineage>
        <taxon>Bacteria</taxon>
        <taxon>Bacillati</taxon>
        <taxon>Chloroflexota</taxon>
        <taxon>Ardenticatenia</taxon>
        <taxon>Candidatus Promineifilales</taxon>
        <taxon>Candidatus Promineifilaceae</taxon>
        <taxon>Candidatus Promineifilum</taxon>
    </lineage>
</organism>
<dbReference type="GO" id="GO:0005524">
    <property type="term" value="F:ATP binding"/>
    <property type="evidence" value="ECO:0007669"/>
    <property type="project" value="UniProtKB-KW"/>
</dbReference>
<sequence length="253" mass="27492">MSDIASNGRPPVIVIREMTKVYQMGEHEVRALNGVSVEIGAGEFVAIMGPSGSGKSTMMNMLGALDQPSTGSYLLDGTDVSALSDDDLADIRNRKIGFVFQNFNLLPRMPAVQQVELPLIYAAQGQRHERARRALEMVGLGDRIDHRPSELSGGQQQRVAIARALVNEPAIILADEPTGNLDSKSGTEVMAIFQRLNGEQGITILFVTHDPWIARHTRRIITLADGVIVRDEIVPQPLVAGQSARPSDEALHV</sequence>
<protein>
    <submittedName>
        <fullName evidence="5">ABC transporter ATP-binding protein</fullName>
    </submittedName>
</protein>
<keyword evidence="2" id="KW-0547">Nucleotide-binding</keyword>
<dbReference type="PANTHER" id="PTHR24220:SF86">
    <property type="entry name" value="ABC TRANSPORTER ABCH.1"/>
    <property type="match status" value="1"/>
</dbReference>
<keyword evidence="6" id="KW-1185">Reference proteome</keyword>
<dbReference type="AlphaFoldDB" id="A0A160T4N6"/>
<dbReference type="GO" id="GO:0016887">
    <property type="term" value="F:ATP hydrolysis activity"/>
    <property type="evidence" value="ECO:0007669"/>
    <property type="project" value="InterPro"/>
</dbReference>
<dbReference type="InterPro" id="IPR003593">
    <property type="entry name" value="AAA+_ATPase"/>
</dbReference>
<feature type="domain" description="ABC transporter" evidence="4">
    <location>
        <begin position="13"/>
        <end position="250"/>
    </location>
</feature>
<evidence type="ECO:0000256" key="3">
    <source>
        <dbReference type="ARBA" id="ARBA00022840"/>
    </source>
</evidence>
<dbReference type="GO" id="GO:0098796">
    <property type="term" value="C:membrane protein complex"/>
    <property type="evidence" value="ECO:0007669"/>
    <property type="project" value="UniProtKB-ARBA"/>
</dbReference>
<dbReference type="CDD" id="cd03255">
    <property type="entry name" value="ABC_MJ0796_LolCDE_FtsE"/>
    <property type="match status" value="1"/>
</dbReference>
<accession>A0A160T4N6</accession>
<keyword evidence="1" id="KW-0813">Transport</keyword>
<evidence type="ECO:0000313" key="5">
    <source>
        <dbReference type="EMBL" id="CUS03580.2"/>
    </source>
</evidence>
<evidence type="ECO:0000313" key="6">
    <source>
        <dbReference type="Proteomes" id="UP000215027"/>
    </source>
</evidence>
<dbReference type="PROSITE" id="PS50893">
    <property type="entry name" value="ABC_TRANSPORTER_2"/>
    <property type="match status" value="1"/>
</dbReference>
<dbReference type="SMART" id="SM00382">
    <property type="entry name" value="AAA"/>
    <property type="match status" value="1"/>
</dbReference>
<evidence type="ECO:0000259" key="4">
    <source>
        <dbReference type="PROSITE" id="PS50893"/>
    </source>
</evidence>
<dbReference type="GO" id="GO:0005886">
    <property type="term" value="C:plasma membrane"/>
    <property type="evidence" value="ECO:0007669"/>
    <property type="project" value="TreeGrafter"/>
</dbReference>
<dbReference type="RefSeq" id="WP_095043045.1">
    <property type="nucleotide sequence ID" value="NZ_LN890655.1"/>
</dbReference>
<dbReference type="GO" id="GO:0022857">
    <property type="term" value="F:transmembrane transporter activity"/>
    <property type="evidence" value="ECO:0007669"/>
    <property type="project" value="UniProtKB-ARBA"/>
</dbReference>
<name>A0A160T4N6_9CHLR</name>
<dbReference type="InterPro" id="IPR015854">
    <property type="entry name" value="ABC_transpr_LolD-like"/>
</dbReference>
<evidence type="ECO:0000256" key="1">
    <source>
        <dbReference type="ARBA" id="ARBA00022448"/>
    </source>
</evidence>
<dbReference type="InterPro" id="IPR003439">
    <property type="entry name" value="ABC_transporter-like_ATP-bd"/>
</dbReference>
<dbReference type="PROSITE" id="PS00211">
    <property type="entry name" value="ABC_TRANSPORTER_1"/>
    <property type="match status" value="1"/>
</dbReference>
<dbReference type="KEGG" id="pbf:CFX0092_A1702"/>
<dbReference type="PANTHER" id="PTHR24220">
    <property type="entry name" value="IMPORT ATP-BINDING PROTEIN"/>
    <property type="match status" value="1"/>
</dbReference>
<keyword evidence="3 5" id="KW-0067">ATP-binding</keyword>
<gene>
    <name evidence="5" type="ORF">CFX0092_A1702</name>
</gene>
<dbReference type="InterPro" id="IPR017911">
    <property type="entry name" value="MacB-like_ATP-bd"/>
</dbReference>
<dbReference type="SUPFAM" id="SSF52540">
    <property type="entry name" value="P-loop containing nucleoside triphosphate hydrolases"/>
    <property type="match status" value="1"/>
</dbReference>
<dbReference type="InterPro" id="IPR017871">
    <property type="entry name" value="ABC_transporter-like_CS"/>
</dbReference>
<proteinExistence type="predicted"/>
<dbReference type="EMBL" id="LN890655">
    <property type="protein sequence ID" value="CUS03580.2"/>
    <property type="molecule type" value="Genomic_DNA"/>
</dbReference>
<dbReference type="Pfam" id="PF00005">
    <property type="entry name" value="ABC_tran"/>
    <property type="match status" value="1"/>
</dbReference>
<dbReference type="Proteomes" id="UP000215027">
    <property type="component" value="Chromosome I"/>
</dbReference>
<dbReference type="InterPro" id="IPR027417">
    <property type="entry name" value="P-loop_NTPase"/>
</dbReference>
<reference evidence="5" key="1">
    <citation type="submission" date="2016-01" db="EMBL/GenBank/DDBJ databases">
        <authorList>
            <person name="Mcilroy J.S."/>
            <person name="Karst M S."/>
            <person name="Albertsen M."/>
        </authorList>
    </citation>
    <scope>NUCLEOTIDE SEQUENCE</scope>
    <source>
        <strain evidence="5">Cfx-K</strain>
    </source>
</reference>
<evidence type="ECO:0000256" key="2">
    <source>
        <dbReference type="ARBA" id="ARBA00022741"/>
    </source>
</evidence>
<dbReference type="OrthoDB" id="9804270at2"/>
<dbReference type="Gene3D" id="3.40.50.300">
    <property type="entry name" value="P-loop containing nucleotide triphosphate hydrolases"/>
    <property type="match status" value="1"/>
</dbReference>